<dbReference type="InterPro" id="IPR036514">
    <property type="entry name" value="SGNH_hydro_sf"/>
</dbReference>
<gene>
    <name evidence="3" type="ORF">PUR21_05015</name>
</gene>
<dbReference type="PANTHER" id="PTHR30383:SF5">
    <property type="entry name" value="SGNH HYDROLASE-TYPE ESTERASE DOMAIN-CONTAINING PROTEIN"/>
    <property type="match status" value="1"/>
</dbReference>
<organism evidence="3 4">
    <name type="scientific">Methylorubrum rhodesianum</name>
    <dbReference type="NCBI Taxonomy" id="29427"/>
    <lineage>
        <taxon>Bacteria</taxon>
        <taxon>Pseudomonadati</taxon>
        <taxon>Pseudomonadota</taxon>
        <taxon>Alphaproteobacteria</taxon>
        <taxon>Hyphomicrobiales</taxon>
        <taxon>Methylobacteriaceae</taxon>
        <taxon>Methylorubrum</taxon>
    </lineage>
</organism>
<evidence type="ECO:0000256" key="2">
    <source>
        <dbReference type="SAM" id="SignalP"/>
    </source>
</evidence>
<feature type="signal peptide" evidence="2">
    <location>
        <begin position="1"/>
        <end position="37"/>
    </location>
</feature>
<evidence type="ECO:0000313" key="4">
    <source>
        <dbReference type="Proteomes" id="UP001404845"/>
    </source>
</evidence>
<dbReference type="InterPro" id="IPR057572">
    <property type="entry name" value="NonGDSL"/>
</dbReference>
<dbReference type="RefSeq" id="WP_200671332.1">
    <property type="nucleotide sequence ID" value="NZ_JACWCW010000060.1"/>
</dbReference>
<comment type="caution">
    <text evidence="3">The sequence shown here is derived from an EMBL/GenBank/DDBJ whole genome shotgun (WGS) entry which is preliminary data.</text>
</comment>
<protein>
    <submittedName>
        <fullName evidence="3">GDSL-type esterase/lipase family protein</fullName>
    </submittedName>
</protein>
<sequence length="331" mass="35067">MAFPQTAADAQGTRRRLARRRAVLLSLGLSLASPALGETSGAAPMPAAPSAASSPAPVEALDQSLSPECRVPGSKLYTLARLKAVKAALKEKRPIHVLSIGSSSAGLGASASYPVKLENALEQALPDVQVEVEARGLPGEVASGAGERLRSMVAEMEPDLVVWQVGTNDALARVDIEAFGEALDESVQWVKSHGIDIVLIDPVFTESLADDAYYTQMVRTVQEVARREAVPLVHRYAAMRFLSTQRTTEAHMLGRHFRLNDLGLRCMAEHATRAITLSLLQPESAKEGMKDGIKDPGKGDAVTADHATSGTSKTDPAQTGTPGPSPVPKQP</sequence>
<feature type="region of interest" description="Disordered" evidence="1">
    <location>
        <begin position="285"/>
        <end position="331"/>
    </location>
</feature>
<evidence type="ECO:0000256" key="1">
    <source>
        <dbReference type="SAM" id="MobiDB-lite"/>
    </source>
</evidence>
<feature type="region of interest" description="Disordered" evidence="1">
    <location>
        <begin position="39"/>
        <end position="59"/>
    </location>
</feature>
<feature type="compositionally biased region" description="Polar residues" evidence="1">
    <location>
        <begin position="306"/>
        <end position="322"/>
    </location>
</feature>
<accession>A0ABU9Z6Q9</accession>
<evidence type="ECO:0000313" key="3">
    <source>
        <dbReference type="EMBL" id="MEN3227029.1"/>
    </source>
</evidence>
<keyword evidence="2" id="KW-0732">Signal</keyword>
<dbReference type="Gene3D" id="3.40.50.1110">
    <property type="entry name" value="SGNH hydrolase"/>
    <property type="match status" value="1"/>
</dbReference>
<feature type="compositionally biased region" description="Basic and acidic residues" evidence="1">
    <location>
        <begin position="285"/>
        <end position="298"/>
    </location>
</feature>
<dbReference type="Pfam" id="PF25182">
    <property type="entry name" value="NonGDSL"/>
    <property type="match status" value="1"/>
</dbReference>
<dbReference type="Proteomes" id="UP001404845">
    <property type="component" value="Unassembled WGS sequence"/>
</dbReference>
<proteinExistence type="predicted"/>
<name>A0ABU9Z6Q9_9HYPH</name>
<feature type="compositionally biased region" description="Low complexity" evidence="1">
    <location>
        <begin position="39"/>
        <end position="57"/>
    </location>
</feature>
<dbReference type="SUPFAM" id="SSF52266">
    <property type="entry name" value="SGNH hydrolase"/>
    <property type="match status" value="1"/>
</dbReference>
<keyword evidence="4" id="KW-1185">Reference proteome</keyword>
<feature type="chain" id="PRO_5046081674" evidence="2">
    <location>
        <begin position="38"/>
        <end position="331"/>
    </location>
</feature>
<dbReference type="EMBL" id="JAQYXL010000001">
    <property type="protein sequence ID" value="MEN3227029.1"/>
    <property type="molecule type" value="Genomic_DNA"/>
</dbReference>
<dbReference type="PANTHER" id="PTHR30383">
    <property type="entry name" value="THIOESTERASE 1/PROTEASE 1/LYSOPHOSPHOLIPASE L1"/>
    <property type="match status" value="1"/>
</dbReference>
<reference evidence="3 4" key="1">
    <citation type="journal article" date="2023" name="PLoS ONE">
        <title>Complete genome assembly of Hawai'i environmental nontuberculous mycobacteria reveals unexpected co-isolation with methylobacteria.</title>
        <authorList>
            <person name="Hendrix J."/>
            <person name="Epperson L.E."/>
            <person name="Tong E.I."/>
            <person name="Chan Y.L."/>
            <person name="Hasan N.A."/>
            <person name="Dawrs S.N."/>
            <person name="Norton G.J."/>
            <person name="Virdi R."/>
            <person name="Crooks J.L."/>
            <person name="Chan E.D."/>
            <person name="Honda J.R."/>
            <person name="Strong M."/>
        </authorList>
    </citation>
    <scope>NUCLEOTIDE SEQUENCE [LARGE SCALE GENOMIC DNA]</scope>
    <source>
        <strain evidence="3 4">NJH_HI01</strain>
    </source>
</reference>
<dbReference type="InterPro" id="IPR051532">
    <property type="entry name" value="Ester_Hydrolysis_Enzymes"/>
</dbReference>